<feature type="domain" description="N-acetyltransferase" evidence="3">
    <location>
        <begin position="4"/>
        <end position="155"/>
    </location>
</feature>
<reference evidence="5" key="1">
    <citation type="journal article" date="2019" name="Int. J. Syst. Evol. Microbiol.">
        <title>The Global Catalogue of Microorganisms (GCM) 10K type strain sequencing project: providing services to taxonomists for standard genome sequencing and annotation.</title>
        <authorList>
            <consortium name="The Broad Institute Genomics Platform"/>
            <consortium name="The Broad Institute Genome Sequencing Center for Infectious Disease"/>
            <person name="Wu L."/>
            <person name="Ma J."/>
        </authorList>
    </citation>
    <scope>NUCLEOTIDE SEQUENCE [LARGE SCALE GENOMIC DNA]</scope>
    <source>
        <strain evidence="5">CCUG 2113</strain>
    </source>
</reference>
<protein>
    <submittedName>
        <fullName evidence="4">GNAT family N-acetyltransferase</fullName>
        <ecNumber evidence="4">2.3.1.-</ecNumber>
    </submittedName>
</protein>
<dbReference type="EC" id="2.3.1.-" evidence="4"/>
<dbReference type="PANTHER" id="PTHR43877">
    <property type="entry name" value="AMINOALKYLPHOSPHONATE N-ACETYLTRANSFERASE-RELATED-RELATED"/>
    <property type="match status" value="1"/>
</dbReference>
<dbReference type="InterPro" id="IPR016181">
    <property type="entry name" value="Acyl_CoA_acyltransferase"/>
</dbReference>
<dbReference type="GO" id="GO:0016746">
    <property type="term" value="F:acyltransferase activity"/>
    <property type="evidence" value="ECO:0007669"/>
    <property type="project" value="UniProtKB-KW"/>
</dbReference>
<evidence type="ECO:0000313" key="5">
    <source>
        <dbReference type="Proteomes" id="UP001595693"/>
    </source>
</evidence>
<dbReference type="InterPro" id="IPR050832">
    <property type="entry name" value="Bact_Acetyltransf"/>
</dbReference>
<dbReference type="Pfam" id="PF00583">
    <property type="entry name" value="Acetyltransf_1"/>
    <property type="match status" value="1"/>
</dbReference>
<evidence type="ECO:0000313" key="4">
    <source>
        <dbReference type="EMBL" id="MFC3936651.1"/>
    </source>
</evidence>
<dbReference type="PROSITE" id="PS51186">
    <property type="entry name" value="GNAT"/>
    <property type="match status" value="1"/>
</dbReference>
<organism evidence="4 5">
    <name type="scientific">Acidovorax facilis</name>
    <dbReference type="NCBI Taxonomy" id="12917"/>
    <lineage>
        <taxon>Bacteria</taxon>
        <taxon>Pseudomonadati</taxon>
        <taxon>Pseudomonadota</taxon>
        <taxon>Betaproteobacteria</taxon>
        <taxon>Burkholderiales</taxon>
        <taxon>Comamonadaceae</taxon>
        <taxon>Acidovorax</taxon>
    </lineage>
</organism>
<dbReference type="SUPFAM" id="SSF55729">
    <property type="entry name" value="Acyl-CoA N-acyltransferases (Nat)"/>
    <property type="match status" value="1"/>
</dbReference>
<dbReference type="InterPro" id="IPR000182">
    <property type="entry name" value="GNAT_dom"/>
</dbReference>
<dbReference type="RefSeq" id="WP_082437413.1">
    <property type="nucleotide sequence ID" value="NZ_CP183985.1"/>
</dbReference>
<comment type="caution">
    <text evidence="4">The sequence shown here is derived from an EMBL/GenBank/DDBJ whole genome shotgun (WGS) entry which is preliminary data.</text>
</comment>
<dbReference type="Proteomes" id="UP001595693">
    <property type="component" value="Unassembled WGS sequence"/>
</dbReference>
<dbReference type="EMBL" id="JBHSAJ010000056">
    <property type="protein sequence ID" value="MFC3936651.1"/>
    <property type="molecule type" value="Genomic_DNA"/>
</dbReference>
<gene>
    <name evidence="4" type="ORF">ACFOW3_18685</name>
</gene>
<dbReference type="Gene3D" id="3.40.630.30">
    <property type="match status" value="1"/>
</dbReference>
<evidence type="ECO:0000259" key="3">
    <source>
        <dbReference type="PROSITE" id="PS51186"/>
    </source>
</evidence>
<keyword evidence="1 4" id="KW-0808">Transferase</keyword>
<evidence type="ECO:0000256" key="2">
    <source>
        <dbReference type="ARBA" id="ARBA00023315"/>
    </source>
</evidence>
<evidence type="ECO:0000256" key="1">
    <source>
        <dbReference type="ARBA" id="ARBA00022679"/>
    </source>
</evidence>
<proteinExistence type="predicted"/>
<name>A0ABV8DEB7_9BURK</name>
<accession>A0ABV8DEB7</accession>
<sequence length="155" mass="16918">MSAMQVRLATEADHGAVKALYRELRPQDPEVDSDASLAHFRVVLQSPQARLVVALCEGEVGATCMLASIPNFASAGMPIGVIEHVITGERFRRRGLALAALEFALDAAWTMNCCKVFLLSGAQRKQAHRLYESAGFVGNQELGFVQKNPRAVRHD</sequence>
<keyword evidence="2 4" id="KW-0012">Acyltransferase</keyword>
<dbReference type="PANTHER" id="PTHR43877:SF2">
    <property type="entry name" value="AMINOALKYLPHOSPHONATE N-ACETYLTRANSFERASE-RELATED"/>
    <property type="match status" value="1"/>
</dbReference>
<keyword evidence="5" id="KW-1185">Reference proteome</keyword>